<evidence type="ECO:0000256" key="2">
    <source>
        <dbReference type="PROSITE-ProRule" id="PRU00708"/>
    </source>
</evidence>
<keyword evidence="1" id="KW-0677">Repeat</keyword>
<proteinExistence type="predicted"/>
<dbReference type="InterPro" id="IPR046960">
    <property type="entry name" value="PPR_At4g14850-like_plant"/>
</dbReference>
<dbReference type="InterPro" id="IPR002885">
    <property type="entry name" value="PPR_rpt"/>
</dbReference>
<dbReference type="InterPro" id="IPR011990">
    <property type="entry name" value="TPR-like_helical_dom_sf"/>
</dbReference>
<evidence type="ECO:0000313" key="3">
    <source>
        <dbReference type="EMBL" id="KAK4358990.1"/>
    </source>
</evidence>
<name>A0AAE1VFX7_9SOLA</name>
<accession>A0AAE1VFX7</accession>
<dbReference type="PROSITE" id="PS51375">
    <property type="entry name" value="PPR"/>
    <property type="match status" value="1"/>
</dbReference>
<sequence length="115" mass="12762">MEVKGRALAERAPRRDHVLLWASPGKAKLKHVGSLLCDQYTYSSVLNACVETKRIRVGKAVHCHILRSGIHPSRIVSNSLLNMYSTCLGSENGYNNIGSGRVRSEEGLLNNYMHV</sequence>
<reference evidence="3" key="1">
    <citation type="submission" date="2023-12" db="EMBL/GenBank/DDBJ databases">
        <title>Genome assembly of Anisodus tanguticus.</title>
        <authorList>
            <person name="Wang Y.-J."/>
        </authorList>
    </citation>
    <scope>NUCLEOTIDE SEQUENCE</scope>
    <source>
        <strain evidence="3">KB-2021</strain>
        <tissue evidence="3">Leaf</tissue>
    </source>
</reference>
<dbReference type="GO" id="GO:0009451">
    <property type="term" value="P:RNA modification"/>
    <property type="evidence" value="ECO:0007669"/>
    <property type="project" value="InterPro"/>
</dbReference>
<comment type="caution">
    <text evidence="3">The sequence shown here is derived from an EMBL/GenBank/DDBJ whole genome shotgun (WGS) entry which is preliminary data.</text>
</comment>
<evidence type="ECO:0000256" key="1">
    <source>
        <dbReference type="ARBA" id="ARBA00022737"/>
    </source>
</evidence>
<dbReference type="Proteomes" id="UP001291623">
    <property type="component" value="Unassembled WGS sequence"/>
</dbReference>
<dbReference type="Gene3D" id="1.25.40.10">
    <property type="entry name" value="Tetratricopeptide repeat domain"/>
    <property type="match status" value="1"/>
</dbReference>
<dbReference type="AlphaFoldDB" id="A0AAE1VFX7"/>
<gene>
    <name evidence="3" type="ORF">RND71_021219</name>
</gene>
<dbReference type="NCBIfam" id="TIGR00756">
    <property type="entry name" value="PPR"/>
    <property type="match status" value="1"/>
</dbReference>
<dbReference type="EMBL" id="JAVYJV010000011">
    <property type="protein sequence ID" value="KAK4358990.1"/>
    <property type="molecule type" value="Genomic_DNA"/>
</dbReference>
<dbReference type="GO" id="GO:0003723">
    <property type="term" value="F:RNA binding"/>
    <property type="evidence" value="ECO:0007669"/>
    <property type="project" value="InterPro"/>
</dbReference>
<evidence type="ECO:0000313" key="4">
    <source>
        <dbReference type="Proteomes" id="UP001291623"/>
    </source>
</evidence>
<keyword evidence="4" id="KW-1185">Reference proteome</keyword>
<protein>
    <submittedName>
        <fullName evidence="3">Uncharacterized protein</fullName>
    </submittedName>
</protein>
<organism evidence="3 4">
    <name type="scientific">Anisodus tanguticus</name>
    <dbReference type="NCBI Taxonomy" id="243964"/>
    <lineage>
        <taxon>Eukaryota</taxon>
        <taxon>Viridiplantae</taxon>
        <taxon>Streptophyta</taxon>
        <taxon>Embryophyta</taxon>
        <taxon>Tracheophyta</taxon>
        <taxon>Spermatophyta</taxon>
        <taxon>Magnoliopsida</taxon>
        <taxon>eudicotyledons</taxon>
        <taxon>Gunneridae</taxon>
        <taxon>Pentapetalae</taxon>
        <taxon>asterids</taxon>
        <taxon>lamiids</taxon>
        <taxon>Solanales</taxon>
        <taxon>Solanaceae</taxon>
        <taxon>Solanoideae</taxon>
        <taxon>Hyoscyameae</taxon>
        <taxon>Anisodus</taxon>
    </lineage>
</organism>
<feature type="repeat" description="PPR" evidence="2">
    <location>
        <begin position="38"/>
        <end position="72"/>
    </location>
</feature>
<dbReference type="PANTHER" id="PTHR47926">
    <property type="entry name" value="PENTATRICOPEPTIDE REPEAT-CONTAINING PROTEIN"/>
    <property type="match status" value="1"/>
</dbReference>